<dbReference type="GeneID" id="37118798"/>
<reference evidence="1 2" key="1">
    <citation type="submission" date="2016-12" db="EMBL/GenBank/DDBJ databases">
        <title>The genomes of Aspergillus section Nigri reveals drivers in fungal speciation.</title>
        <authorList>
            <consortium name="DOE Joint Genome Institute"/>
            <person name="Vesth T.C."/>
            <person name="Nybo J."/>
            <person name="Theobald S."/>
            <person name="Brandl J."/>
            <person name="Frisvad J.C."/>
            <person name="Nielsen K.F."/>
            <person name="Lyhne E.K."/>
            <person name="Kogle M.E."/>
            <person name="Kuo A."/>
            <person name="Riley R."/>
            <person name="Clum A."/>
            <person name="Nolan M."/>
            <person name="Lipzen A."/>
            <person name="Salamov A."/>
            <person name="Henrissat B."/>
            <person name="Wiebenga A."/>
            <person name="De Vries R.P."/>
            <person name="Grigoriev I.V."/>
            <person name="Mortensen U.H."/>
            <person name="Andersen M.R."/>
            <person name="Baker S.E."/>
        </authorList>
    </citation>
    <scope>NUCLEOTIDE SEQUENCE [LARGE SCALE GENOMIC DNA]</scope>
    <source>
        <strain evidence="1 2">CBS 115572</strain>
    </source>
</reference>
<proteinExistence type="predicted"/>
<evidence type="ECO:0000313" key="1">
    <source>
        <dbReference type="EMBL" id="PWY67610.1"/>
    </source>
</evidence>
<sequence>MPAVSNPFSPRNPYHRIWFHPICYELLESTDRSSDGPILCDLGRFAAAIKPTFEPLSTKHEVVASVLEGLLSEHATNIIQNTFSQDLLRKLPPEILILIAEMIGPCWYLTVLGEHRRLLQHMKQNRNIQCTQLDLTRDIWMSRIDYRGASYVTGISNSPLESSSTSDVSLIKAPDTNSKIVLSVDGIGLRGLQLLNLNSSPALDQSPWYDVLEAENPHPEAYVSFDGLFVRGIYLEPCPITPWGITDPPTLWTSPFPPKFHPLNHEDGLNRRRLHYMKLDAHTQGLIVCCDDRMAVGIHNFSGTSKAFKEFVDLMVMHRLMTTNYNHWIYFPFNRQELITGVWIRRWKRICGPPVVVLQTSLGRIVVFGSLYPFRVEDVYEYSRLVRPDPDSKCISAFGPLPVDPPCEPRQSLTWYLSKATLKGLVKVQVCRDRSQPHHPCLGLLLFYNDKHVESIGQVRWQCDMRQEVHWPINYEVGVVNGDPYIKDIGSSNQELGPSFSTGGWQRLPDYGTMAWWSGGKSGDIISIYCE</sequence>
<dbReference type="OrthoDB" id="5153231at2759"/>
<dbReference type="AlphaFoldDB" id="A0A317V618"/>
<comment type="caution">
    <text evidence="1">The sequence shown here is derived from an EMBL/GenBank/DDBJ whole genome shotgun (WGS) entry which is preliminary data.</text>
</comment>
<dbReference type="STRING" id="1450535.A0A317V618"/>
<dbReference type="EMBL" id="MSFK01000047">
    <property type="protein sequence ID" value="PWY67610.1"/>
    <property type="molecule type" value="Genomic_DNA"/>
</dbReference>
<dbReference type="Proteomes" id="UP000246702">
    <property type="component" value="Unassembled WGS sequence"/>
</dbReference>
<gene>
    <name evidence="1" type="ORF">BO94DRAFT_612015</name>
</gene>
<name>A0A317V618_9EURO</name>
<keyword evidence="2" id="KW-1185">Reference proteome</keyword>
<evidence type="ECO:0000313" key="2">
    <source>
        <dbReference type="Proteomes" id="UP000246702"/>
    </source>
</evidence>
<accession>A0A317V618</accession>
<organism evidence="1 2">
    <name type="scientific">Aspergillus sclerotioniger CBS 115572</name>
    <dbReference type="NCBI Taxonomy" id="1450535"/>
    <lineage>
        <taxon>Eukaryota</taxon>
        <taxon>Fungi</taxon>
        <taxon>Dikarya</taxon>
        <taxon>Ascomycota</taxon>
        <taxon>Pezizomycotina</taxon>
        <taxon>Eurotiomycetes</taxon>
        <taxon>Eurotiomycetidae</taxon>
        <taxon>Eurotiales</taxon>
        <taxon>Aspergillaceae</taxon>
        <taxon>Aspergillus</taxon>
        <taxon>Aspergillus subgen. Circumdati</taxon>
    </lineage>
</organism>
<protein>
    <submittedName>
        <fullName evidence="1">Uncharacterized protein</fullName>
    </submittedName>
</protein>
<dbReference type="RefSeq" id="XP_025461959.1">
    <property type="nucleotide sequence ID" value="XM_025616655.1"/>
</dbReference>